<keyword evidence="2" id="KW-1185">Reference proteome</keyword>
<dbReference type="AlphaFoldDB" id="A0A6A6DN29"/>
<evidence type="ECO:0000313" key="1">
    <source>
        <dbReference type="EMBL" id="KAF2179350.1"/>
    </source>
</evidence>
<name>A0A6A6DN29_9PEZI</name>
<accession>A0A6A6DN29</accession>
<evidence type="ECO:0000313" key="2">
    <source>
        <dbReference type="Proteomes" id="UP000800200"/>
    </source>
</evidence>
<dbReference type="Proteomes" id="UP000800200">
    <property type="component" value="Unassembled WGS sequence"/>
</dbReference>
<protein>
    <submittedName>
        <fullName evidence="1">Uncharacterized protein</fullName>
    </submittedName>
</protein>
<gene>
    <name evidence="1" type="ORF">K469DRAFT_301519</name>
</gene>
<sequence>MHKAEDQSTDAQRIYDRVLPLNNREDLNSLAELQWMIDASVAACNGKKFSEARKLLHEVLNHKSIFRHPYLELWSMALLAYIEQDSSQDPSPGSPAKAWLERIIDRWRRLDIRWKAKTTHWYYNAVSLLEDEFTLALEKKGALYKEAVSVYEEFPCDSSPFCSDVIRQRGIWA</sequence>
<organism evidence="1 2">
    <name type="scientific">Zopfia rhizophila CBS 207.26</name>
    <dbReference type="NCBI Taxonomy" id="1314779"/>
    <lineage>
        <taxon>Eukaryota</taxon>
        <taxon>Fungi</taxon>
        <taxon>Dikarya</taxon>
        <taxon>Ascomycota</taxon>
        <taxon>Pezizomycotina</taxon>
        <taxon>Dothideomycetes</taxon>
        <taxon>Dothideomycetes incertae sedis</taxon>
        <taxon>Zopfiaceae</taxon>
        <taxon>Zopfia</taxon>
    </lineage>
</organism>
<reference evidence="1" key="1">
    <citation type="journal article" date="2020" name="Stud. Mycol.">
        <title>101 Dothideomycetes genomes: a test case for predicting lifestyles and emergence of pathogens.</title>
        <authorList>
            <person name="Haridas S."/>
            <person name="Albert R."/>
            <person name="Binder M."/>
            <person name="Bloem J."/>
            <person name="Labutti K."/>
            <person name="Salamov A."/>
            <person name="Andreopoulos B."/>
            <person name="Baker S."/>
            <person name="Barry K."/>
            <person name="Bills G."/>
            <person name="Bluhm B."/>
            <person name="Cannon C."/>
            <person name="Castanera R."/>
            <person name="Culley D."/>
            <person name="Daum C."/>
            <person name="Ezra D."/>
            <person name="Gonzalez J."/>
            <person name="Henrissat B."/>
            <person name="Kuo A."/>
            <person name="Liang C."/>
            <person name="Lipzen A."/>
            <person name="Lutzoni F."/>
            <person name="Magnuson J."/>
            <person name="Mondo S."/>
            <person name="Nolan M."/>
            <person name="Ohm R."/>
            <person name="Pangilinan J."/>
            <person name="Park H.-J."/>
            <person name="Ramirez L."/>
            <person name="Alfaro M."/>
            <person name="Sun H."/>
            <person name="Tritt A."/>
            <person name="Yoshinaga Y."/>
            <person name="Zwiers L.-H."/>
            <person name="Turgeon B."/>
            <person name="Goodwin S."/>
            <person name="Spatafora J."/>
            <person name="Crous P."/>
            <person name="Grigoriev I."/>
        </authorList>
    </citation>
    <scope>NUCLEOTIDE SEQUENCE</scope>
    <source>
        <strain evidence="1">CBS 207.26</strain>
    </source>
</reference>
<proteinExistence type="predicted"/>
<dbReference type="EMBL" id="ML994667">
    <property type="protein sequence ID" value="KAF2179350.1"/>
    <property type="molecule type" value="Genomic_DNA"/>
</dbReference>